<name>A0A1G1V871_9BACT</name>
<organism evidence="2 3">
    <name type="scientific">Candidatus Blackburnbacteria bacterium RIFCSPHIGHO2_12_FULL_41_13b</name>
    <dbReference type="NCBI Taxonomy" id="1797517"/>
    <lineage>
        <taxon>Bacteria</taxon>
        <taxon>Candidatus Blackburniibacteriota</taxon>
    </lineage>
</organism>
<sequence>MTAITQTCTKCTKQFLVIDQEQQFLREKNLPTPSQCPECRQARRLELRGGRKLYRAKCSKCGKDIVTSYDPQTATSPILCREDYDKWNVEDDLMVNEPLPDTNTPQ</sequence>
<comment type="caution">
    <text evidence="2">The sequence shown here is derived from an EMBL/GenBank/DDBJ whole genome shotgun (WGS) entry which is preliminary data.</text>
</comment>
<feature type="domain" description="Probable zinc-binding" evidence="1">
    <location>
        <begin position="5"/>
        <end position="44"/>
    </location>
</feature>
<gene>
    <name evidence="2" type="ORF">A3F61_01810</name>
</gene>
<accession>A0A1G1V871</accession>
<dbReference type="InterPro" id="IPR025306">
    <property type="entry name" value="Zn-bnd_dom_prob"/>
</dbReference>
<dbReference type="STRING" id="1797517.A3F61_01810"/>
<dbReference type="EMBL" id="MHCA01000034">
    <property type="protein sequence ID" value="OGY11609.1"/>
    <property type="molecule type" value="Genomic_DNA"/>
</dbReference>
<protein>
    <recommendedName>
        <fullName evidence="1">Probable zinc-binding domain-containing protein</fullName>
    </recommendedName>
</protein>
<dbReference type="AlphaFoldDB" id="A0A1G1V871"/>
<dbReference type="Proteomes" id="UP000178272">
    <property type="component" value="Unassembled WGS sequence"/>
</dbReference>
<reference evidence="2 3" key="1">
    <citation type="journal article" date="2016" name="Nat. Commun.">
        <title>Thousands of microbial genomes shed light on interconnected biogeochemical processes in an aquifer system.</title>
        <authorList>
            <person name="Anantharaman K."/>
            <person name="Brown C.T."/>
            <person name="Hug L.A."/>
            <person name="Sharon I."/>
            <person name="Castelle C.J."/>
            <person name="Probst A.J."/>
            <person name="Thomas B.C."/>
            <person name="Singh A."/>
            <person name="Wilkins M.J."/>
            <person name="Karaoz U."/>
            <person name="Brodie E.L."/>
            <person name="Williams K.H."/>
            <person name="Hubbard S.S."/>
            <person name="Banfield J.F."/>
        </authorList>
    </citation>
    <scope>NUCLEOTIDE SEQUENCE [LARGE SCALE GENOMIC DNA]</scope>
</reference>
<evidence type="ECO:0000313" key="2">
    <source>
        <dbReference type="EMBL" id="OGY11609.1"/>
    </source>
</evidence>
<evidence type="ECO:0000313" key="3">
    <source>
        <dbReference type="Proteomes" id="UP000178272"/>
    </source>
</evidence>
<evidence type="ECO:0000259" key="1">
    <source>
        <dbReference type="Pfam" id="PF13451"/>
    </source>
</evidence>
<dbReference type="Pfam" id="PF13451">
    <property type="entry name" value="zf_Tbcl"/>
    <property type="match status" value="1"/>
</dbReference>
<proteinExistence type="predicted"/>